<dbReference type="OrthoDB" id="1263307at2759"/>
<dbReference type="GO" id="GO:0016787">
    <property type="term" value="F:hydrolase activity"/>
    <property type="evidence" value="ECO:0007669"/>
    <property type="project" value="UniProtKB-KW"/>
</dbReference>
<keyword evidence="3" id="KW-1185">Reference proteome</keyword>
<feature type="domain" description="AB hydrolase-1" evidence="1">
    <location>
        <begin position="8"/>
        <end position="246"/>
    </location>
</feature>
<gene>
    <name evidence="2" type="ORF">BKA67DRAFT_656954</name>
</gene>
<dbReference type="Gene3D" id="3.40.50.1820">
    <property type="entry name" value="alpha/beta hydrolase"/>
    <property type="match status" value="1"/>
</dbReference>
<evidence type="ECO:0000259" key="1">
    <source>
        <dbReference type="Pfam" id="PF12697"/>
    </source>
</evidence>
<dbReference type="EMBL" id="JAGPXC010000003">
    <property type="protein sequence ID" value="KAH6654985.1"/>
    <property type="molecule type" value="Genomic_DNA"/>
</dbReference>
<dbReference type="InterPro" id="IPR029058">
    <property type="entry name" value="AB_hydrolase_fold"/>
</dbReference>
<dbReference type="Proteomes" id="UP000758603">
    <property type="component" value="Unassembled WGS sequence"/>
</dbReference>
<dbReference type="GeneID" id="70135922"/>
<evidence type="ECO:0000313" key="2">
    <source>
        <dbReference type="EMBL" id="KAH6654985.1"/>
    </source>
</evidence>
<dbReference type="Pfam" id="PF12697">
    <property type="entry name" value="Abhydrolase_6"/>
    <property type="match status" value="1"/>
</dbReference>
<protein>
    <submittedName>
        <fullName evidence="2">Alpha/beta hydrolase fold-1</fullName>
    </submittedName>
</protein>
<dbReference type="InterPro" id="IPR000073">
    <property type="entry name" value="AB_hydrolase_1"/>
</dbReference>
<dbReference type="SUPFAM" id="SSF53474">
    <property type="entry name" value="alpha/beta-Hydrolases"/>
    <property type="match status" value="1"/>
</dbReference>
<reference evidence="2" key="1">
    <citation type="journal article" date="2021" name="Nat. Commun.">
        <title>Genetic determinants of endophytism in the Arabidopsis root mycobiome.</title>
        <authorList>
            <person name="Mesny F."/>
            <person name="Miyauchi S."/>
            <person name="Thiergart T."/>
            <person name="Pickel B."/>
            <person name="Atanasova L."/>
            <person name="Karlsson M."/>
            <person name="Huettel B."/>
            <person name="Barry K.W."/>
            <person name="Haridas S."/>
            <person name="Chen C."/>
            <person name="Bauer D."/>
            <person name="Andreopoulos W."/>
            <person name="Pangilinan J."/>
            <person name="LaButti K."/>
            <person name="Riley R."/>
            <person name="Lipzen A."/>
            <person name="Clum A."/>
            <person name="Drula E."/>
            <person name="Henrissat B."/>
            <person name="Kohler A."/>
            <person name="Grigoriev I.V."/>
            <person name="Martin F.M."/>
            <person name="Hacquard S."/>
        </authorList>
    </citation>
    <scope>NUCLEOTIDE SEQUENCE</scope>
    <source>
        <strain evidence="2">MPI-SDFR-AT-0073</strain>
    </source>
</reference>
<dbReference type="PANTHER" id="PTHR37017">
    <property type="entry name" value="AB HYDROLASE-1 DOMAIN-CONTAINING PROTEIN-RELATED"/>
    <property type="match status" value="1"/>
</dbReference>
<dbReference type="RefSeq" id="XP_045959250.1">
    <property type="nucleotide sequence ID" value="XM_046107031.1"/>
</dbReference>
<evidence type="ECO:0000313" key="3">
    <source>
        <dbReference type="Proteomes" id="UP000758603"/>
    </source>
</evidence>
<dbReference type="PANTHER" id="PTHR37017:SF11">
    <property type="entry name" value="ESTERASE_LIPASE_THIOESTERASE DOMAIN-CONTAINING PROTEIN"/>
    <property type="match status" value="1"/>
</dbReference>
<keyword evidence="2" id="KW-0378">Hydrolase</keyword>
<organism evidence="2 3">
    <name type="scientific">Truncatella angustata</name>
    <dbReference type="NCBI Taxonomy" id="152316"/>
    <lineage>
        <taxon>Eukaryota</taxon>
        <taxon>Fungi</taxon>
        <taxon>Dikarya</taxon>
        <taxon>Ascomycota</taxon>
        <taxon>Pezizomycotina</taxon>
        <taxon>Sordariomycetes</taxon>
        <taxon>Xylariomycetidae</taxon>
        <taxon>Amphisphaeriales</taxon>
        <taxon>Sporocadaceae</taxon>
        <taxon>Truncatella</taxon>
    </lineage>
</organism>
<dbReference type="AlphaFoldDB" id="A0A9P8ZZE7"/>
<proteinExistence type="predicted"/>
<sequence length="259" mass="28739">MPGAKPVLVFLPGGWHTPEVFAPTSTLLEKEGYTIQGVSFPTIGTELRNVQPQQSWDEDVQAVRDVLSKYSSEGRDIVLITHSYSGTVGSEACKGFARADREGHGLAGGVVKLVYLAGFILDVGTYCWEQSGGKPINPKTTIIKGDLCYAERELAKQWFYNECTPEQQQDLVSRLQSQAWKAFMSRTTYAAWRDIPGVYLITENDHAISVPWQEAMLEGAKGHRFEVVKCDADHTPFVSRPAMTARVIRRAAGELIEDN</sequence>
<name>A0A9P8ZZE7_9PEZI</name>
<dbReference type="InterPro" id="IPR052897">
    <property type="entry name" value="Sec-Metab_Biosynth_Hydrolase"/>
</dbReference>
<accession>A0A9P8ZZE7</accession>
<comment type="caution">
    <text evidence="2">The sequence shown here is derived from an EMBL/GenBank/DDBJ whole genome shotgun (WGS) entry which is preliminary data.</text>
</comment>